<dbReference type="GO" id="GO:0012505">
    <property type="term" value="C:endomembrane system"/>
    <property type="evidence" value="ECO:0007669"/>
    <property type="project" value="UniProtKB-SubCell"/>
</dbReference>
<sequence>MTRTSTCAYHFILWNWYIFLNVYIPQLGTIFQDGAQTKYLTLFNLLLQAVFFGVACLDDVLKRIKGRKDIKFITAFRDLLFTTLAFPICTFVFLAFWTIFLYDRELVYPKFLDGMFPVWLNHAMHSFILLFSLIEIILRPHHYPSRKTGLTLLAVSSVGYISRILWLHSKTGQWVYPMLARLSPVGLTAFFFLSYISAASIYLLGERLNHWKWGDARELHPNLCRRKAESPTFPHTTCSPAFLFY</sequence>
<evidence type="ECO:0000256" key="15">
    <source>
        <dbReference type="ARBA" id="ARBA00049322"/>
    </source>
</evidence>
<evidence type="ECO:0000256" key="12">
    <source>
        <dbReference type="ARBA" id="ARBA00048800"/>
    </source>
</evidence>
<comment type="catalytic activity">
    <reaction evidence="13">
        <text>9-octadecanoyloxy-octadecanoate + H2O = 9-hydroxy-octadecanoate + octadecanoate + H(+)</text>
        <dbReference type="Rhea" id="RHEA:52096"/>
        <dbReference type="ChEBI" id="CHEBI:15377"/>
        <dbReference type="ChEBI" id="CHEBI:15378"/>
        <dbReference type="ChEBI" id="CHEBI:25629"/>
        <dbReference type="ChEBI" id="CHEBI:136286"/>
        <dbReference type="ChEBI" id="CHEBI:136373"/>
    </reaction>
    <physiologicalReaction direction="left-to-right" evidence="13">
        <dbReference type="Rhea" id="RHEA:52097"/>
    </physiologicalReaction>
</comment>
<reference evidence="19 20" key="1">
    <citation type="submission" date="2025-04" db="UniProtKB">
        <authorList>
            <consortium name="RefSeq"/>
        </authorList>
    </citation>
    <scope>IDENTIFICATION</scope>
</reference>
<evidence type="ECO:0000256" key="3">
    <source>
        <dbReference type="ARBA" id="ARBA00009300"/>
    </source>
</evidence>
<evidence type="ECO:0000256" key="11">
    <source>
        <dbReference type="ARBA" id="ARBA00048701"/>
    </source>
</evidence>
<evidence type="ECO:0000256" key="16">
    <source>
        <dbReference type="ARBA" id="ARBA00049428"/>
    </source>
</evidence>
<keyword evidence="6 17" id="KW-0472">Membrane</keyword>
<evidence type="ECO:0000256" key="14">
    <source>
        <dbReference type="ARBA" id="ARBA00049296"/>
    </source>
</evidence>
<feature type="transmembrane region" description="Helical" evidence="17">
    <location>
        <begin position="150"/>
        <end position="167"/>
    </location>
</feature>
<feature type="transmembrane region" description="Helical" evidence="17">
    <location>
        <begin position="79"/>
        <end position="99"/>
    </location>
</feature>
<comment type="subcellular location">
    <subcellularLocation>
        <location evidence="2">Endomembrane system</location>
        <topology evidence="2">Multi-pass membrane protein</topology>
    </subcellularLocation>
</comment>
<dbReference type="KEGG" id="hgl:101696489"/>
<dbReference type="GeneID" id="101696489"/>
<evidence type="ECO:0000256" key="7">
    <source>
        <dbReference type="ARBA" id="ARBA00047368"/>
    </source>
</evidence>
<evidence type="ECO:0000256" key="4">
    <source>
        <dbReference type="ARBA" id="ARBA00022692"/>
    </source>
</evidence>
<dbReference type="AlphaFoldDB" id="A0AAX6T8C0"/>
<evidence type="ECO:0000256" key="6">
    <source>
        <dbReference type="ARBA" id="ARBA00023136"/>
    </source>
</evidence>
<keyword evidence="4 17" id="KW-0812">Transmembrane</keyword>
<proteinExistence type="inferred from homology"/>
<evidence type="ECO:0000256" key="9">
    <source>
        <dbReference type="ARBA" id="ARBA00047863"/>
    </source>
</evidence>
<comment type="catalytic activity">
    <reaction evidence="9">
        <text>9-hexadecanoyloxy-octadecanoate + H2O = 9-hydroxy-octadecanoate + hexadecanoate + H(+)</text>
        <dbReference type="Rhea" id="RHEA:52052"/>
        <dbReference type="ChEBI" id="CHEBI:7896"/>
        <dbReference type="ChEBI" id="CHEBI:15377"/>
        <dbReference type="ChEBI" id="CHEBI:15378"/>
        <dbReference type="ChEBI" id="CHEBI:83670"/>
        <dbReference type="ChEBI" id="CHEBI:136286"/>
    </reaction>
    <physiologicalReaction direction="left-to-right" evidence="9">
        <dbReference type="Rhea" id="RHEA:52053"/>
    </physiologicalReaction>
</comment>
<dbReference type="PANTHER" id="PTHR10989">
    <property type="entry name" value="ANDROGEN-INDUCED PROTEIN 1-RELATED"/>
    <property type="match status" value="1"/>
</dbReference>
<dbReference type="CTD" id="84830"/>
<evidence type="ECO:0000256" key="8">
    <source>
        <dbReference type="ARBA" id="ARBA00047427"/>
    </source>
</evidence>
<comment type="catalytic activity">
    <reaction evidence="1">
        <text>9-(9Z-hexadecenoyloxy)-octadecanoate + H2O = (9Z)-hexadecenoate + 9-hydroxy-octadecanoate + H(+)</text>
        <dbReference type="Rhea" id="RHEA:52068"/>
        <dbReference type="ChEBI" id="CHEBI:15377"/>
        <dbReference type="ChEBI" id="CHEBI:15378"/>
        <dbReference type="ChEBI" id="CHEBI:32372"/>
        <dbReference type="ChEBI" id="CHEBI:136286"/>
        <dbReference type="ChEBI" id="CHEBI:136309"/>
    </reaction>
    <physiologicalReaction direction="left-to-right" evidence="1">
        <dbReference type="Rhea" id="RHEA:52069"/>
    </physiologicalReaction>
</comment>
<dbReference type="GO" id="GO:0016020">
    <property type="term" value="C:membrane"/>
    <property type="evidence" value="ECO:0007669"/>
    <property type="project" value="InterPro"/>
</dbReference>
<evidence type="ECO:0000256" key="10">
    <source>
        <dbReference type="ARBA" id="ARBA00048680"/>
    </source>
</evidence>
<keyword evidence="18" id="KW-1185">Reference proteome</keyword>
<keyword evidence="5 17" id="KW-1133">Transmembrane helix</keyword>
<evidence type="ECO:0000256" key="5">
    <source>
        <dbReference type="ARBA" id="ARBA00022989"/>
    </source>
</evidence>
<dbReference type="RefSeq" id="XP_004847745.1">
    <property type="nucleotide sequence ID" value="XM_004847688.3"/>
</dbReference>
<evidence type="ECO:0000313" key="19">
    <source>
        <dbReference type="RefSeq" id="XP_004847745.1"/>
    </source>
</evidence>
<comment type="catalytic activity">
    <reaction evidence="12">
        <text>9-(9Z-octadecenoyloxy)-octadecanoate + H2O = 9-hydroxy-octadecanoate + (9Z)-octadecenoate + H(+)</text>
        <dbReference type="Rhea" id="RHEA:52048"/>
        <dbReference type="ChEBI" id="CHEBI:15377"/>
        <dbReference type="ChEBI" id="CHEBI:15378"/>
        <dbReference type="ChEBI" id="CHEBI:30823"/>
        <dbReference type="ChEBI" id="CHEBI:136282"/>
        <dbReference type="ChEBI" id="CHEBI:136286"/>
    </reaction>
    <physiologicalReaction direction="left-to-right" evidence="12">
        <dbReference type="Rhea" id="RHEA:52049"/>
    </physiologicalReaction>
</comment>
<dbReference type="PANTHER" id="PTHR10989:SF17">
    <property type="entry name" value="ANDROGEN-DEPENDENT TFPI-REGULATING PROTEIN"/>
    <property type="match status" value="1"/>
</dbReference>
<comment type="catalytic activity">
    <reaction evidence="16">
        <text>12-(9Z-hexadecenoyloxy)-octadecanoate + H2O = 12-hydroxyoctadecanoate + (9Z)-hexadecenoate + H(+)</text>
        <dbReference type="Rhea" id="RHEA:52072"/>
        <dbReference type="ChEBI" id="CHEBI:15377"/>
        <dbReference type="ChEBI" id="CHEBI:15378"/>
        <dbReference type="ChEBI" id="CHEBI:32372"/>
        <dbReference type="ChEBI" id="CHEBI:84201"/>
        <dbReference type="ChEBI" id="CHEBI:136312"/>
    </reaction>
    <physiologicalReaction direction="left-to-right" evidence="16">
        <dbReference type="Rhea" id="RHEA:52073"/>
    </physiologicalReaction>
</comment>
<organism evidence="18 20">
    <name type="scientific">Heterocephalus glaber</name>
    <name type="common">Naked mole rat</name>
    <dbReference type="NCBI Taxonomy" id="10181"/>
    <lineage>
        <taxon>Eukaryota</taxon>
        <taxon>Metazoa</taxon>
        <taxon>Chordata</taxon>
        <taxon>Craniata</taxon>
        <taxon>Vertebrata</taxon>
        <taxon>Euteleostomi</taxon>
        <taxon>Mammalia</taxon>
        <taxon>Eutheria</taxon>
        <taxon>Euarchontoglires</taxon>
        <taxon>Glires</taxon>
        <taxon>Rodentia</taxon>
        <taxon>Hystricomorpha</taxon>
        <taxon>Bathyergidae</taxon>
        <taxon>Heterocephalus</taxon>
    </lineage>
</organism>
<comment type="catalytic activity">
    <reaction evidence="14">
        <text>13-(9Z-octadecenoyloxy)-octadecanoate + H2O = 13-hydroxy-octadecanoate + (9Z)-octadecenoate + H(+)</text>
        <dbReference type="Rhea" id="RHEA:52064"/>
        <dbReference type="ChEBI" id="CHEBI:15377"/>
        <dbReference type="ChEBI" id="CHEBI:15378"/>
        <dbReference type="ChEBI" id="CHEBI:30823"/>
        <dbReference type="ChEBI" id="CHEBI:136303"/>
        <dbReference type="ChEBI" id="CHEBI:136304"/>
    </reaction>
    <physiologicalReaction direction="left-to-right" evidence="14">
        <dbReference type="Rhea" id="RHEA:52065"/>
    </physiologicalReaction>
</comment>
<comment type="catalytic activity">
    <reaction evidence="10">
        <text>12-octadecanoyloxy-octadecanoate + H2O = 12-hydroxyoctadecanoate + octadecanoate + H(+)</text>
        <dbReference type="Rhea" id="RHEA:52080"/>
        <dbReference type="ChEBI" id="CHEBI:15377"/>
        <dbReference type="ChEBI" id="CHEBI:15378"/>
        <dbReference type="ChEBI" id="CHEBI:25629"/>
        <dbReference type="ChEBI" id="CHEBI:84201"/>
        <dbReference type="ChEBI" id="CHEBI:136330"/>
    </reaction>
    <physiologicalReaction direction="left-to-right" evidence="10">
        <dbReference type="Rhea" id="RHEA:52081"/>
    </physiologicalReaction>
</comment>
<dbReference type="InterPro" id="IPR006838">
    <property type="entry name" value="ADTRP_AIG1"/>
</dbReference>
<evidence type="ECO:0000256" key="13">
    <source>
        <dbReference type="ARBA" id="ARBA00049221"/>
    </source>
</evidence>
<evidence type="ECO:0000313" key="18">
    <source>
        <dbReference type="Proteomes" id="UP000694906"/>
    </source>
</evidence>
<comment type="similarity">
    <text evidence="3">Belongs to the AIG1 family.</text>
</comment>
<comment type="catalytic activity">
    <reaction evidence="7">
        <text>12-hexadecanoyloxy-octadecanoate + H2O = 12-hydroxyoctadecanoate + hexadecanoate + H(+)</text>
        <dbReference type="Rhea" id="RHEA:52056"/>
        <dbReference type="ChEBI" id="CHEBI:7896"/>
        <dbReference type="ChEBI" id="CHEBI:15377"/>
        <dbReference type="ChEBI" id="CHEBI:15378"/>
        <dbReference type="ChEBI" id="CHEBI:83677"/>
        <dbReference type="ChEBI" id="CHEBI:84201"/>
    </reaction>
    <physiologicalReaction direction="left-to-right" evidence="7">
        <dbReference type="Rhea" id="RHEA:52057"/>
    </physiologicalReaction>
</comment>
<feature type="transmembrane region" description="Helical" evidence="17">
    <location>
        <begin position="39"/>
        <end position="58"/>
    </location>
</feature>
<feature type="transmembrane region" description="Helical" evidence="17">
    <location>
        <begin position="187"/>
        <end position="205"/>
    </location>
</feature>
<gene>
    <name evidence="19 20" type="primary">Adtrp</name>
</gene>
<evidence type="ECO:0000313" key="20">
    <source>
        <dbReference type="RefSeq" id="XP_021116308.1"/>
    </source>
</evidence>
<name>A0AAX6T8C0_HETGA</name>
<dbReference type="Proteomes" id="UP000694906">
    <property type="component" value="Unplaced"/>
</dbReference>
<evidence type="ECO:0000256" key="2">
    <source>
        <dbReference type="ARBA" id="ARBA00004127"/>
    </source>
</evidence>
<dbReference type="Pfam" id="PF04750">
    <property type="entry name" value="Far-17a_AIG1"/>
    <property type="match status" value="1"/>
</dbReference>
<feature type="transmembrane region" description="Helical" evidence="17">
    <location>
        <begin position="119"/>
        <end position="138"/>
    </location>
</feature>
<dbReference type="RefSeq" id="XP_021116308.1">
    <property type="nucleotide sequence ID" value="XM_021260649.1"/>
</dbReference>
<comment type="catalytic activity">
    <reaction evidence="15">
        <text>13-(9Z-hexadecenoyloxy)-octadecanoate + H2O = 13-hydroxy-octadecanoate + (9Z)-hexadecenoate + H(+)</text>
        <dbReference type="Rhea" id="RHEA:52076"/>
        <dbReference type="ChEBI" id="CHEBI:15377"/>
        <dbReference type="ChEBI" id="CHEBI:15378"/>
        <dbReference type="ChEBI" id="CHEBI:32372"/>
        <dbReference type="ChEBI" id="CHEBI:136304"/>
        <dbReference type="ChEBI" id="CHEBI:136315"/>
    </reaction>
    <physiologicalReaction direction="left-to-right" evidence="15">
        <dbReference type="Rhea" id="RHEA:52077"/>
    </physiologicalReaction>
</comment>
<accession>A0AAX6T8C0</accession>
<comment type="catalytic activity">
    <reaction evidence="11">
        <text>12-(9Z-octadecenoyloxy)-octadecanoate + H2O = 12-hydroxyoctadecanoate + (9Z)-octadecenoate + H(+)</text>
        <dbReference type="Rhea" id="RHEA:52060"/>
        <dbReference type="ChEBI" id="CHEBI:15377"/>
        <dbReference type="ChEBI" id="CHEBI:15378"/>
        <dbReference type="ChEBI" id="CHEBI:30823"/>
        <dbReference type="ChEBI" id="CHEBI:84201"/>
        <dbReference type="ChEBI" id="CHEBI:136302"/>
    </reaction>
    <physiologicalReaction direction="left-to-right" evidence="11">
        <dbReference type="Rhea" id="RHEA:52061"/>
    </physiologicalReaction>
</comment>
<feature type="transmembrane region" description="Helical" evidence="17">
    <location>
        <begin position="7"/>
        <end position="24"/>
    </location>
</feature>
<protein>
    <submittedName>
        <fullName evidence="19 20">Androgen-dependent TFPI-regulating protein isoform X1</fullName>
    </submittedName>
</protein>
<evidence type="ECO:0000256" key="1">
    <source>
        <dbReference type="ARBA" id="ARBA00000923"/>
    </source>
</evidence>
<comment type="catalytic activity">
    <reaction evidence="8">
        <text>13-octadecanoyloxy-octadecanoate + H2O = 13-hydroxy-octadecanoate + octadecanoate + H(+)</text>
        <dbReference type="Rhea" id="RHEA:52084"/>
        <dbReference type="ChEBI" id="CHEBI:15377"/>
        <dbReference type="ChEBI" id="CHEBI:15378"/>
        <dbReference type="ChEBI" id="CHEBI:25629"/>
        <dbReference type="ChEBI" id="CHEBI:136304"/>
        <dbReference type="ChEBI" id="CHEBI:136335"/>
    </reaction>
    <physiologicalReaction direction="left-to-right" evidence="8">
        <dbReference type="Rhea" id="RHEA:52085"/>
    </physiologicalReaction>
</comment>
<evidence type="ECO:0000256" key="17">
    <source>
        <dbReference type="SAM" id="Phobius"/>
    </source>
</evidence>